<evidence type="ECO:0000256" key="1">
    <source>
        <dbReference type="SAM" id="MobiDB-lite"/>
    </source>
</evidence>
<dbReference type="EMBL" id="CAJNOG010000037">
    <property type="protein sequence ID" value="CAF0817259.1"/>
    <property type="molecule type" value="Genomic_DNA"/>
</dbReference>
<protein>
    <submittedName>
        <fullName evidence="2">Uncharacterized protein</fullName>
    </submittedName>
</protein>
<dbReference type="AlphaFoldDB" id="A0A813TP14"/>
<dbReference type="Proteomes" id="UP000663845">
    <property type="component" value="Unassembled WGS sequence"/>
</dbReference>
<proteinExistence type="predicted"/>
<gene>
    <name evidence="2" type="ORF">JYZ213_LOCUS6113</name>
</gene>
<feature type="compositionally biased region" description="Low complexity" evidence="1">
    <location>
        <begin position="11"/>
        <end position="24"/>
    </location>
</feature>
<accession>A0A813TP14</accession>
<reference evidence="2" key="1">
    <citation type="submission" date="2021-02" db="EMBL/GenBank/DDBJ databases">
        <authorList>
            <person name="Nowell W R."/>
        </authorList>
    </citation>
    <scope>NUCLEOTIDE SEQUENCE</scope>
</reference>
<name>A0A813TP14_9BILA</name>
<comment type="caution">
    <text evidence="2">The sequence shown here is derived from an EMBL/GenBank/DDBJ whole genome shotgun (WGS) entry which is preliminary data.</text>
</comment>
<evidence type="ECO:0000313" key="3">
    <source>
        <dbReference type="Proteomes" id="UP000663845"/>
    </source>
</evidence>
<sequence>MDETQSQDEMTTPTTITVSPVTDTQSTTIVSPVSDTQLTQSKLPLIQNRFNEIDHVIDIEQRINKWWYTFNNDNVRFTDTIYDSCPTFDT</sequence>
<evidence type="ECO:0000313" key="2">
    <source>
        <dbReference type="EMBL" id="CAF0817259.1"/>
    </source>
</evidence>
<organism evidence="2 3">
    <name type="scientific">Adineta steineri</name>
    <dbReference type="NCBI Taxonomy" id="433720"/>
    <lineage>
        <taxon>Eukaryota</taxon>
        <taxon>Metazoa</taxon>
        <taxon>Spiralia</taxon>
        <taxon>Gnathifera</taxon>
        <taxon>Rotifera</taxon>
        <taxon>Eurotatoria</taxon>
        <taxon>Bdelloidea</taxon>
        <taxon>Adinetida</taxon>
        <taxon>Adinetidae</taxon>
        <taxon>Adineta</taxon>
    </lineage>
</organism>
<feature type="region of interest" description="Disordered" evidence="1">
    <location>
        <begin position="1"/>
        <end position="24"/>
    </location>
</feature>